<dbReference type="OrthoDB" id="127311at2"/>
<evidence type="ECO:0000256" key="12">
    <source>
        <dbReference type="RuleBase" id="RU003357"/>
    </source>
</evidence>
<feature type="domain" description="TonB-dependent receptor-like beta-barrel" evidence="14">
    <location>
        <begin position="270"/>
        <end position="663"/>
    </location>
</feature>
<accession>G7USU9</accession>
<dbReference type="Gene3D" id="2.40.170.20">
    <property type="entry name" value="TonB-dependent receptor, beta-barrel domain"/>
    <property type="match status" value="1"/>
</dbReference>
<feature type="signal peptide" evidence="13">
    <location>
        <begin position="1"/>
        <end position="25"/>
    </location>
</feature>
<organism evidence="16 17">
    <name type="scientific">Pseudoxanthomonas spadix (strain BD-a59)</name>
    <dbReference type="NCBI Taxonomy" id="1045855"/>
    <lineage>
        <taxon>Bacteria</taxon>
        <taxon>Pseudomonadati</taxon>
        <taxon>Pseudomonadota</taxon>
        <taxon>Gammaproteobacteria</taxon>
        <taxon>Lysobacterales</taxon>
        <taxon>Lysobacteraceae</taxon>
        <taxon>Pseudoxanthomonas</taxon>
    </lineage>
</organism>
<dbReference type="InterPro" id="IPR039426">
    <property type="entry name" value="TonB-dep_rcpt-like"/>
</dbReference>
<keyword evidence="6" id="KW-0408">Iron</keyword>
<evidence type="ECO:0000256" key="13">
    <source>
        <dbReference type="SAM" id="SignalP"/>
    </source>
</evidence>
<evidence type="ECO:0000313" key="17">
    <source>
        <dbReference type="Proteomes" id="UP000005870"/>
    </source>
</evidence>
<evidence type="ECO:0000256" key="5">
    <source>
        <dbReference type="ARBA" id="ARBA00022692"/>
    </source>
</evidence>
<dbReference type="KEGG" id="psd:DSC_00785"/>
<sequence>MPASRLRTSTLAIAINAAFVAAALAQQAPSVAQLDAVQVTADRRSEDAKDVPVSATVLRPEYLDALSTSASDVRVLAGKAPSLNVESSNGRVFPRFYIRGYGNTDFTTYASQPVSLVYDDIVYENAFIKGFPMFDLASVEVLRGPQGTQFGRNTPGGVVKFNSARPVLGASEGYASVSYGTHATSSVEGAINLPISSDWAARLSLLQQHRDDWVTSQASGQELEGYDDAALRLQLLFKPSDDFEGLFNAHARKLNGTARLFRANIFRPGSNQLVDGFDEDKAYIDGHNAQELTTYGGSANLTFSSGDITFHSITGYEGISDYYSRGDIDGGYGAGAFVDPTQPYGPGFIPFSVETAGGIKSLDQFTQELRAQSNYDGPLNWQGGLYYFYDDVQGESYDYDTIGGGALSGYDLTRQKTNSWAAFASLDYQATEQLDLRAGIRYTHDRKTFDILQWDRDSAPPVGGKTSGSKVTGDVSATFALTDAVNLYARAARGYRGASFGPPSPGVPVTVASPETVDSYELGIKADLWDRRGRLAFDIYSMDIKDQQLTAVGGTSNAVQLINAKKSQAYGAELDFELLVSENLRFGLNGSYNDTEIKDAGLATSTCSPWVCTVTDPLDEQGRAYIDGNRLPQAAKWIGNLNARYGIPMGDGAELFFYTDWSYRSEVNFFLYRSKEFVGQPLFEGGLKIGYSWEAGKYEASVFCRNCTDQIRATGAIDFDNLTGFINDPRIIGAQFRASF</sequence>
<dbReference type="GO" id="GO:0009279">
    <property type="term" value="C:cell outer membrane"/>
    <property type="evidence" value="ECO:0007669"/>
    <property type="project" value="UniProtKB-SubCell"/>
</dbReference>
<dbReference type="Pfam" id="PF00593">
    <property type="entry name" value="TonB_dep_Rec_b-barrel"/>
    <property type="match status" value="1"/>
</dbReference>
<evidence type="ECO:0000259" key="15">
    <source>
        <dbReference type="Pfam" id="PF07715"/>
    </source>
</evidence>
<keyword evidence="4" id="KW-0410">Iron transport</keyword>
<dbReference type="PROSITE" id="PS52016">
    <property type="entry name" value="TONB_DEPENDENT_REC_3"/>
    <property type="match status" value="1"/>
</dbReference>
<dbReference type="PANTHER" id="PTHR32552">
    <property type="entry name" value="FERRICHROME IRON RECEPTOR-RELATED"/>
    <property type="match status" value="1"/>
</dbReference>
<dbReference type="eggNOG" id="COG4771">
    <property type="taxonomic scope" value="Bacteria"/>
</dbReference>
<evidence type="ECO:0000256" key="4">
    <source>
        <dbReference type="ARBA" id="ARBA00022496"/>
    </source>
</evidence>
<keyword evidence="8 12" id="KW-0798">TonB box</keyword>
<dbReference type="HOGENOM" id="CLU_008287_15_0_6"/>
<keyword evidence="2 11" id="KW-0813">Transport</keyword>
<comment type="subcellular location">
    <subcellularLocation>
        <location evidence="1 11">Cell outer membrane</location>
        <topology evidence="1 11">Multi-pass membrane protein</topology>
    </subcellularLocation>
</comment>
<dbReference type="STRING" id="1045855.DSC_00785"/>
<reference evidence="16 17" key="1">
    <citation type="journal article" date="2012" name="J. Bacteriol.">
        <title>Complete Genome Sequence of the BTEX-Degrading Bacterium Pseudoxanthomonas spadix BD-a59.</title>
        <authorList>
            <person name="Lee S.H."/>
            <person name="Jin H.M."/>
            <person name="Lee H.J."/>
            <person name="Kim J.M."/>
            <person name="Jeon C.O."/>
        </authorList>
    </citation>
    <scope>NUCLEOTIDE SEQUENCE [LARGE SCALE GENOMIC DNA]</scope>
    <source>
        <strain evidence="16 17">BD-a59</strain>
    </source>
</reference>
<dbReference type="GO" id="GO:0006826">
    <property type="term" value="P:iron ion transport"/>
    <property type="evidence" value="ECO:0007669"/>
    <property type="project" value="UniProtKB-KW"/>
</dbReference>
<dbReference type="RefSeq" id="WP_014162131.1">
    <property type="nucleotide sequence ID" value="NC_016147.2"/>
</dbReference>
<keyword evidence="13" id="KW-0732">Signal</keyword>
<keyword evidence="3 11" id="KW-1134">Transmembrane beta strand</keyword>
<feature type="chain" id="PRO_5003504349" description="TonB-dependent receptor" evidence="13">
    <location>
        <begin position="26"/>
        <end position="740"/>
    </location>
</feature>
<evidence type="ECO:0000256" key="2">
    <source>
        <dbReference type="ARBA" id="ARBA00022448"/>
    </source>
</evidence>
<evidence type="ECO:0000256" key="6">
    <source>
        <dbReference type="ARBA" id="ARBA00023004"/>
    </source>
</evidence>
<dbReference type="Proteomes" id="UP000005870">
    <property type="component" value="Chromosome"/>
</dbReference>
<keyword evidence="5 11" id="KW-0812">Transmembrane</keyword>
<evidence type="ECO:0000256" key="11">
    <source>
        <dbReference type="PROSITE-ProRule" id="PRU01360"/>
    </source>
</evidence>
<dbReference type="InterPro" id="IPR000531">
    <property type="entry name" value="Beta-barrel_TonB"/>
</dbReference>
<evidence type="ECO:0000259" key="14">
    <source>
        <dbReference type="Pfam" id="PF00593"/>
    </source>
</evidence>
<keyword evidence="7" id="KW-0406">Ion transport</keyword>
<proteinExistence type="inferred from homology"/>
<dbReference type="InterPro" id="IPR012910">
    <property type="entry name" value="Plug_dom"/>
</dbReference>
<evidence type="ECO:0008006" key="18">
    <source>
        <dbReference type="Google" id="ProtNLM"/>
    </source>
</evidence>
<dbReference type="SUPFAM" id="SSF56935">
    <property type="entry name" value="Porins"/>
    <property type="match status" value="1"/>
</dbReference>
<keyword evidence="10 11" id="KW-0998">Cell outer membrane</keyword>
<gene>
    <name evidence="16" type="ordered locus">DSC_00785</name>
</gene>
<evidence type="ECO:0000256" key="7">
    <source>
        <dbReference type="ARBA" id="ARBA00023065"/>
    </source>
</evidence>
<evidence type="ECO:0000256" key="1">
    <source>
        <dbReference type="ARBA" id="ARBA00004571"/>
    </source>
</evidence>
<dbReference type="InterPro" id="IPR036942">
    <property type="entry name" value="Beta-barrel_TonB_sf"/>
</dbReference>
<comment type="similarity">
    <text evidence="11 12">Belongs to the TonB-dependent receptor family.</text>
</comment>
<evidence type="ECO:0000313" key="16">
    <source>
        <dbReference type="EMBL" id="AER54810.1"/>
    </source>
</evidence>
<protein>
    <recommendedName>
        <fullName evidence="18">TonB-dependent receptor</fullName>
    </recommendedName>
</protein>
<keyword evidence="9 11" id="KW-0472">Membrane</keyword>
<dbReference type="PANTHER" id="PTHR32552:SF81">
    <property type="entry name" value="TONB-DEPENDENT OUTER MEMBRANE RECEPTOR"/>
    <property type="match status" value="1"/>
</dbReference>
<evidence type="ECO:0000256" key="9">
    <source>
        <dbReference type="ARBA" id="ARBA00023136"/>
    </source>
</evidence>
<evidence type="ECO:0000256" key="8">
    <source>
        <dbReference type="ARBA" id="ARBA00023077"/>
    </source>
</evidence>
<feature type="domain" description="TonB-dependent receptor plug" evidence="15">
    <location>
        <begin position="48"/>
        <end position="158"/>
    </location>
</feature>
<evidence type="ECO:0000256" key="3">
    <source>
        <dbReference type="ARBA" id="ARBA00022452"/>
    </source>
</evidence>
<dbReference type="AlphaFoldDB" id="G7USU9"/>
<dbReference type="EMBL" id="CP003093">
    <property type="protein sequence ID" value="AER54810.1"/>
    <property type="molecule type" value="Genomic_DNA"/>
</dbReference>
<evidence type="ECO:0000256" key="10">
    <source>
        <dbReference type="ARBA" id="ARBA00023237"/>
    </source>
</evidence>
<dbReference type="Pfam" id="PF07715">
    <property type="entry name" value="Plug"/>
    <property type="match status" value="1"/>
</dbReference>
<name>G7USU9_PSEUP</name>
<keyword evidence="17" id="KW-1185">Reference proteome</keyword>